<name>A0ABV8D1W5_9STRE</name>
<dbReference type="EMBL" id="JBHSAC010000049">
    <property type="protein sequence ID" value="MFC3932271.1"/>
    <property type="molecule type" value="Genomic_DNA"/>
</dbReference>
<dbReference type="SUPFAM" id="SSF53448">
    <property type="entry name" value="Nucleotide-diphospho-sugar transferases"/>
    <property type="match status" value="1"/>
</dbReference>
<dbReference type="Pfam" id="PF01501">
    <property type="entry name" value="Glyco_transf_8"/>
    <property type="match status" value="1"/>
</dbReference>
<keyword evidence="3" id="KW-0479">Metal-binding</keyword>
<sequence>MTDSLNLLFSIDDNYLEQLEVTLFSIWHNSDYQQLNVYVFQKKSLEKAEDLARFCQRLGASYYPIIVDETIFSDAPATKRYPDAIYFRLLAQEFLPHSLDRILYLDADILCLNDVSLLYSLDLTGKLYAAASHVRDGSIVELFNKFRLNNHEIEGYFNTGVLLINLEEARQVIERSDILQFIKNNKGRLLLPDQDILNGLYGELVLPIPDEIYNYDARYPKIYFSRSHGEWDMDWLVRNTVFVHFCGTDKPWKKSLRSLETTILYKHYQSLTQRFKKS</sequence>
<dbReference type="PANTHER" id="PTHR13778:SF47">
    <property type="entry name" value="LIPOPOLYSACCHARIDE 1,3-GALACTOSYLTRANSFERASE"/>
    <property type="match status" value="1"/>
</dbReference>
<keyword evidence="1" id="KW-0328">Glycosyltransferase</keyword>
<dbReference type="Gene3D" id="3.90.550.10">
    <property type="entry name" value="Spore Coat Polysaccharide Biosynthesis Protein SpsA, Chain A"/>
    <property type="match status" value="1"/>
</dbReference>
<keyword evidence="2" id="KW-0808">Transferase</keyword>
<dbReference type="InterPro" id="IPR002495">
    <property type="entry name" value="Glyco_trans_8"/>
</dbReference>
<dbReference type="PANTHER" id="PTHR13778">
    <property type="entry name" value="GLYCOSYLTRANSFERASE 8 DOMAIN-CONTAINING PROTEIN"/>
    <property type="match status" value="1"/>
</dbReference>
<reference evidence="5" key="1">
    <citation type="journal article" date="2019" name="Int. J. Syst. Evol. Microbiol.">
        <title>The Global Catalogue of Microorganisms (GCM) 10K type strain sequencing project: providing services to taxonomists for standard genome sequencing and annotation.</title>
        <authorList>
            <consortium name="The Broad Institute Genomics Platform"/>
            <consortium name="The Broad Institute Genome Sequencing Center for Infectious Disease"/>
            <person name="Wu L."/>
            <person name="Ma J."/>
        </authorList>
    </citation>
    <scope>NUCLEOTIDE SEQUENCE [LARGE SCALE GENOMIC DNA]</scope>
    <source>
        <strain evidence="5">CCUG 58728</strain>
    </source>
</reference>
<organism evidence="4 5">
    <name type="scientific">Streptococcus dentapri</name>
    <dbReference type="NCBI Taxonomy" id="573564"/>
    <lineage>
        <taxon>Bacteria</taxon>
        <taxon>Bacillati</taxon>
        <taxon>Bacillota</taxon>
        <taxon>Bacilli</taxon>
        <taxon>Lactobacillales</taxon>
        <taxon>Streptococcaceae</taxon>
        <taxon>Streptococcus</taxon>
    </lineage>
</organism>
<comment type="caution">
    <text evidence="4">The sequence shown here is derived from an EMBL/GenBank/DDBJ whole genome shotgun (WGS) entry which is preliminary data.</text>
</comment>
<evidence type="ECO:0000313" key="4">
    <source>
        <dbReference type="EMBL" id="MFC3932271.1"/>
    </source>
</evidence>
<dbReference type="RefSeq" id="WP_380431551.1">
    <property type="nucleotide sequence ID" value="NZ_JBHSAC010000049.1"/>
</dbReference>
<evidence type="ECO:0000256" key="1">
    <source>
        <dbReference type="ARBA" id="ARBA00022676"/>
    </source>
</evidence>
<protein>
    <submittedName>
        <fullName evidence="4">Glycosyltransferase family 8 protein</fullName>
    </submittedName>
</protein>
<keyword evidence="5" id="KW-1185">Reference proteome</keyword>
<evidence type="ECO:0000256" key="3">
    <source>
        <dbReference type="ARBA" id="ARBA00022723"/>
    </source>
</evidence>
<proteinExistence type="predicted"/>
<gene>
    <name evidence="4" type="ORF">ACFOSE_05725</name>
</gene>
<evidence type="ECO:0000313" key="5">
    <source>
        <dbReference type="Proteomes" id="UP001595901"/>
    </source>
</evidence>
<accession>A0ABV8D1W5</accession>
<dbReference type="CDD" id="cd04194">
    <property type="entry name" value="GT8_A4GalT_like"/>
    <property type="match status" value="1"/>
</dbReference>
<dbReference type="Proteomes" id="UP001595901">
    <property type="component" value="Unassembled WGS sequence"/>
</dbReference>
<dbReference type="InterPro" id="IPR029044">
    <property type="entry name" value="Nucleotide-diphossugar_trans"/>
</dbReference>
<evidence type="ECO:0000256" key="2">
    <source>
        <dbReference type="ARBA" id="ARBA00022679"/>
    </source>
</evidence>
<dbReference type="InterPro" id="IPR050748">
    <property type="entry name" value="Glycosyltrans_8_dom-fam"/>
</dbReference>